<sequence length="292" mass="33154">MAYREEVRALTSWCQDNNLHLNVSNNTKDGSEENQHRLQDPLQLLQVTHREDPDWLHHRLLWQLLLLDREALQREVKAAQHISRTELPSMEDLYTQRGRRKTTRIITDLSHRATDCSVCCRLADGGSPYPDLPMTRDFYSALKRGYRMSQPDHAPHNIFDLMKQCWEEKPQSRPSFSSLVVSVGNMLTDDYKKSVSVSVKVVVCQRYLQMTEDFLKGENPAVVRSRLSSSRAAEDQTDGQTDTNGSPAPQVNVHLLKAVPEEAGPSHSTYIIPITDITIETSSCAALDAVRN</sequence>
<evidence type="ECO:0000313" key="2">
    <source>
        <dbReference type="Proteomes" id="UP000831701"/>
    </source>
</evidence>
<accession>A0ACB8WZ79</accession>
<gene>
    <name evidence="1" type="ORF">L3Q82_006666</name>
</gene>
<protein>
    <submittedName>
        <fullName evidence="1">Uncharacterized protein</fullName>
    </submittedName>
</protein>
<reference evidence="1" key="1">
    <citation type="submission" date="2022-04" db="EMBL/GenBank/DDBJ databases">
        <title>Jade perch genome.</title>
        <authorList>
            <person name="Chao B."/>
        </authorList>
    </citation>
    <scope>NUCLEOTIDE SEQUENCE</scope>
    <source>
        <strain evidence="1">CB-2022</strain>
    </source>
</reference>
<evidence type="ECO:0000313" key="1">
    <source>
        <dbReference type="EMBL" id="KAI3373362.1"/>
    </source>
</evidence>
<comment type="caution">
    <text evidence="1">The sequence shown here is derived from an EMBL/GenBank/DDBJ whole genome shotgun (WGS) entry which is preliminary data.</text>
</comment>
<dbReference type="EMBL" id="CM041534">
    <property type="protein sequence ID" value="KAI3373362.1"/>
    <property type="molecule type" value="Genomic_DNA"/>
</dbReference>
<proteinExistence type="predicted"/>
<organism evidence="1 2">
    <name type="scientific">Scortum barcoo</name>
    <name type="common">barcoo grunter</name>
    <dbReference type="NCBI Taxonomy" id="214431"/>
    <lineage>
        <taxon>Eukaryota</taxon>
        <taxon>Metazoa</taxon>
        <taxon>Chordata</taxon>
        <taxon>Craniata</taxon>
        <taxon>Vertebrata</taxon>
        <taxon>Euteleostomi</taxon>
        <taxon>Actinopterygii</taxon>
        <taxon>Neopterygii</taxon>
        <taxon>Teleostei</taxon>
        <taxon>Neoteleostei</taxon>
        <taxon>Acanthomorphata</taxon>
        <taxon>Eupercaria</taxon>
        <taxon>Centrarchiformes</taxon>
        <taxon>Terapontoidei</taxon>
        <taxon>Terapontidae</taxon>
        <taxon>Scortum</taxon>
    </lineage>
</organism>
<keyword evidence="2" id="KW-1185">Reference proteome</keyword>
<dbReference type="Proteomes" id="UP000831701">
    <property type="component" value="Chromosome 4"/>
</dbReference>
<name>A0ACB8WZ79_9TELE</name>